<dbReference type="STRING" id="1111454.HMPREF1250_0227"/>
<feature type="transmembrane region" description="Helical" evidence="1">
    <location>
        <begin position="118"/>
        <end position="142"/>
    </location>
</feature>
<name>U7UPJ2_9FIRM</name>
<dbReference type="eggNOG" id="ENOG502ZBXW">
    <property type="taxonomic scope" value="Bacteria"/>
</dbReference>
<organism evidence="2 3">
    <name type="scientific">Megasphaera vaginalis</name>
    <name type="common">ex Srinivasan et al. 2021</name>
    <dbReference type="NCBI Taxonomy" id="1111454"/>
    <lineage>
        <taxon>Bacteria</taxon>
        <taxon>Bacillati</taxon>
        <taxon>Bacillota</taxon>
        <taxon>Negativicutes</taxon>
        <taxon>Veillonellales</taxon>
        <taxon>Veillonellaceae</taxon>
        <taxon>Megasphaera</taxon>
    </lineage>
</organism>
<feature type="transmembrane region" description="Helical" evidence="1">
    <location>
        <begin position="148"/>
        <end position="166"/>
    </location>
</feature>
<evidence type="ECO:0000313" key="3">
    <source>
        <dbReference type="Proteomes" id="UP000017090"/>
    </source>
</evidence>
<dbReference type="AlphaFoldDB" id="U7UPJ2"/>
<protein>
    <submittedName>
        <fullName evidence="2">Putative membrane protein</fullName>
    </submittedName>
</protein>
<accession>U7UPJ2</accession>
<keyword evidence="3" id="KW-1185">Reference proteome</keyword>
<dbReference type="EMBL" id="AWXA01000014">
    <property type="protein sequence ID" value="ERT60819.1"/>
    <property type="molecule type" value="Genomic_DNA"/>
</dbReference>
<keyword evidence="1" id="KW-0812">Transmembrane</keyword>
<gene>
    <name evidence="2" type="ORF">HMPREF1250_0227</name>
</gene>
<evidence type="ECO:0000256" key="1">
    <source>
        <dbReference type="SAM" id="Phobius"/>
    </source>
</evidence>
<comment type="caution">
    <text evidence="2">The sequence shown here is derived from an EMBL/GenBank/DDBJ whole genome shotgun (WGS) entry which is preliminary data.</text>
</comment>
<dbReference type="Proteomes" id="UP000017090">
    <property type="component" value="Unassembled WGS sequence"/>
</dbReference>
<keyword evidence="1" id="KW-1133">Transmembrane helix</keyword>
<feature type="transmembrane region" description="Helical" evidence="1">
    <location>
        <begin position="51"/>
        <end position="73"/>
    </location>
</feature>
<feature type="transmembrane region" description="Helical" evidence="1">
    <location>
        <begin position="173"/>
        <end position="190"/>
    </location>
</feature>
<dbReference type="RefSeq" id="WP_023053241.1">
    <property type="nucleotide sequence ID" value="NZ_AWXA01000014.1"/>
</dbReference>
<feature type="transmembrane region" description="Helical" evidence="1">
    <location>
        <begin position="196"/>
        <end position="216"/>
    </location>
</feature>
<proteinExistence type="predicted"/>
<evidence type="ECO:0000313" key="2">
    <source>
        <dbReference type="EMBL" id="ERT60819.1"/>
    </source>
</evidence>
<keyword evidence="1" id="KW-0472">Membrane</keyword>
<sequence length="227" mass="24365">MSDLIGMSYNQKAIRIGTIAMICSGIANFAPALYVYLVYGIMPPAGDVLKIWAVLAVTFGASWLVQPITYFSLLGVSGSYLGWIAGSNADIRCPSATMAQKAANVEPSTPEGDVISTIGVAGSIITSVIMVTIFVFVGQGILDVLPPFIQHSFKYVLTVVFGAVYVQLACKNLGMGAWTIIFAIATSYLWELVQLPGWLLNIFIIVGGVIIARVYFNLSIKNPSKQN</sequence>
<feature type="transmembrane region" description="Helical" evidence="1">
    <location>
        <begin position="16"/>
        <end position="39"/>
    </location>
</feature>
<reference evidence="2 3" key="1">
    <citation type="submission" date="2013-09" db="EMBL/GenBank/DDBJ databases">
        <authorList>
            <person name="Durkin A.S."/>
            <person name="Haft D.R."/>
            <person name="McCorrison J."/>
            <person name="Torralba M."/>
            <person name="Gillis M."/>
            <person name="Haft D.H."/>
            <person name="Methe B."/>
            <person name="Sutton G."/>
            <person name="Nelson K.E."/>
        </authorList>
    </citation>
    <scope>NUCLEOTIDE SEQUENCE [LARGE SCALE GENOMIC DNA]</scope>
    <source>
        <strain evidence="2 3">BV3C16-1</strain>
    </source>
</reference>